<name>A0A7Y7E5T4_STRMO</name>
<keyword evidence="1" id="KW-0732">Signal</keyword>
<dbReference type="AlphaFoldDB" id="A0A7Y7E5T4"/>
<dbReference type="Proteomes" id="UP000587462">
    <property type="component" value="Unassembled WGS sequence"/>
</dbReference>
<keyword evidence="3" id="KW-1185">Reference proteome</keyword>
<protein>
    <submittedName>
        <fullName evidence="2">Uncharacterized protein</fullName>
    </submittedName>
</protein>
<reference evidence="2 3" key="1">
    <citation type="submission" date="2020-04" db="EMBL/GenBank/DDBJ databases">
        <title>Draft Genome Sequence of Streptomyces morookaense DSM 40503, an 8-azaguanine-producing strain.</title>
        <authorList>
            <person name="Qi J."/>
            <person name="Gao J.-M."/>
        </authorList>
    </citation>
    <scope>NUCLEOTIDE SEQUENCE [LARGE SCALE GENOMIC DNA]</scope>
    <source>
        <strain evidence="2 3">DSM 40503</strain>
    </source>
</reference>
<evidence type="ECO:0000313" key="3">
    <source>
        <dbReference type="Proteomes" id="UP000587462"/>
    </source>
</evidence>
<organism evidence="2 3">
    <name type="scientific">Streptomyces morookaense</name>
    <name type="common">Streptoverticillium morookaense</name>
    <dbReference type="NCBI Taxonomy" id="1970"/>
    <lineage>
        <taxon>Bacteria</taxon>
        <taxon>Bacillati</taxon>
        <taxon>Actinomycetota</taxon>
        <taxon>Actinomycetes</taxon>
        <taxon>Kitasatosporales</taxon>
        <taxon>Streptomycetaceae</taxon>
        <taxon>Streptomyces</taxon>
    </lineage>
</organism>
<dbReference type="Gene3D" id="2.60.20.10">
    <property type="entry name" value="Crystallins"/>
    <property type="match status" value="1"/>
</dbReference>
<evidence type="ECO:0000313" key="2">
    <source>
        <dbReference type="EMBL" id="NVK76559.1"/>
    </source>
</evidence>
<accession>A0A7Y7E5T4</accession>
<feature type="signal peptide" evidence="1">
    <location>
        <begin position="1"/>
        <end position="26"/>
    </location>
</feature>
<gene>
    <name evidence="2" type="ORF">HG542_02670</name>
</gene>
<evidence type="ECO:0000256" key="1">
    <source>
        <dbReference type="SAM" id="SignalP"/>
    </source>
</evidence>
<dbReference type="InterPro" id="IPR011024">
    <property type="entry name" value="G_crystallin-like"/>
</dbReference>
<dbReference type="SUPFAM" id="SSF49695">
    <property type="entry name" value="gamma-Crystallin-like"/>
    <property type="match status" value="1"/>
</dbReference>
<sequence>MRSVRTALALTLGTLATVAAATPALAQQGTAPKAAEARHCVVNVDSGARSCFGTYREAVAFSTHGRVTDAPNDTKAAALDKTLQARINGSAGARKALAAAQSDQVLATIYADKDFGGDSVNLIGSSCGTRFFSRFGADMNDRVSSVNTGACRTITLYQHADFLGFSQSYSGAVPYVGDTMNDQASSATFSN</sequence>
<dbReference type="EMBL" id="JABBXF010000004">
    <property type="protein sequence ID" value="NVK76559.1"/>
    <property type="molecule type" value="Genomic_DNA"/>
</dbReference>
<dbReference type="RefSeq" id="WP_171078349.1">
    <property type="nucleotide sequence ID" value="NZ_BNBU01000001.1"/>
</dbReference>
<proteinExistence type="predicted"/>
<comment type="caution">
    <text evidence="2">The sequence shown here is derived from an EMBL/GenBank/DDBJ whole genome shotgun (WGS) entry which is preliminary data.</text>
</comment>
<feature type="chain" id="PRO_5030881155" evidence="1">
    <location>
        <begin position="27"/>
        <end position="191"/>
    </location>
</feature>